<dbReference type="InterPro" id="IPR050180">
    <property type="entry name" value="RNR_Ribonuclease"/>
</dbReference>
<dbReference type="GO" id="GO:0004527">
    <property type="term" value="F:exonuclease activity"/>
    <property type="evidence" value="ECO:0007669"/>
    <property type="project" value="UniProtKB-KW"/>
</dbReference>
<protein>
    <submittedName>
        <fullName evidence="3">RNB domain-containing ribonuclease</fullName>
    </submittedName>
</protein>
<dbReference type="InterPro" id="IPR022966">
    <property type="entry name" value="RNase_II/R_CS"/>
</dbReference>
<dbReference type="PROSITE" id="PS01175">
    <property type="entry name" value="RIBONUCLEASE_II"/>
    <property type="match status" value="1"/>
</dbReference>
<dbReference type="SUPFAM" id="SSF50249">
    <property type="entry name" value="Nucleic acid-binding proteins"/>
    <property type="match status" value="1"/>
</dbReference>
<keyword evidence="1" id="KW-0269">Exonuclease</keyword>
<sequence>MFVLFEEDGAFKAAHIMSETEATIQVESSSGKRSKIKRANCLFHFSSPAPDILLAKAQELAQEIDVPFLWEVAPQEEFDLDTLGTEYFGHAPDALEKATLLFRLHESPIYFHRRGKGRYRAAPPEILTAALAAQEKKRLQAEEIAGWADEMIAGRLPASIAELALSLVTRPDKNSQAWKAIETACSRLQKTPEQLLLDLGAWPHALALHQGKFLATHFPKGTGFGPINISAPERDLPLASVEAYSVDDITTTEIDDALSVEALPNGNIRVGVHVAAPGLLVTRDSELDRLARARMSTVYMPGEKIPMQPDSVIETFSLDEGKPVPALSLYVTANPATGEIVSHESKLERIAVRANLRHNMLDEHITDASLADPSVVLPYNEWIRPLWQLALQLNKQREIVRGKPENNNRVEYSFYLDGPADNPDTPVRILPRQRNAPLDRLVAEYMILANSIWGGLLASHGLPGIYRSQQTGRVRMSTHALPHEAIGVAQYAWCTSPLRRYVDLVNQWQLIAAIEHGVSAPLVAPFKPRDADLFAIIGAFEAQYATWNDFQNQMERYWVLRWLRQQQVSETIGHVLKDDLIRLGNAPFVTRLPGLPELSRGQQVALKINDFDELNLELKASYLHSIGSVDESTD</sequence>
<dbReference type="InterPro" id="IPR012340">
    <property type="entry name" value="NA-bd_OB-fold"/>
</dbReference>
<dbReference type="AlphaFoldDB" id="A0A6B2R1Z3"/>
<dbReference type="GO" id="GO:0003723">
    <property type="term" value="F:RNA binding"/>
    <property type="evidence" value="ECO:0007669"/>
    <property type="project" value="InterPro"/>
</dbReference>
<reference evidence="3" key="1">
    <citation type="submission" date="2020-02" db="EMBL/GenBank/DDBJ databases">
        <authorList>
            <person name="Chen W.-M."/>
        </authorList>
    </citation>
    <scope>NUCLEOTIDE SEQUENCE</scope>
    <source>
        <strain evidence="3">NBD-18</strain>
    </source>
</reference>
<dbReference type="SMART" id="SM00955">
    <property type="entry name" value="RNB"/>
    <property type="match status" value="1"/>
</dbReference>
<comment type="caution">
    <text evidence="3">The sequence shown here is derived from an EMBL/GenBank/DDBJ whole genome shotgun (WGS) entry which is preliminary data.</text>
</comment>
<dbReference type="GO" id="GO:0006402">
    <property type="term" value="P:mRNA catabolic process"/>
    <property type="evidence" value="ECO:0007669"/>
    <property type="project" value="TreeGrafter"/>
</dbReference>
<dbReference type="GO" id="GO:0005829">
    <property type="term" value="C:cytosol"/>
    <property type="evidence" value="ECO:0007669"/>
    <property type="project" value="TreeGrafter"/>
</dbReference>
<proteinExistence type="predicted"/>
<dbReference type="GO" id="GO:0004540">
    <property type="term" value="F:RNA nuclease activity"/>
    <property type="evidence" value="ECO:0007669"/>
    <property type="project" value="InterPro"/>
</dbReference>
<dbReference type="Pfam" id="PF00773">
    <property type="entry name" value="RNB"/>
    <property type="match status" value="2"/>
</dbReference>
<keyword evidence="1" id="KW-0540">Nuclease</keyword>
<dbReference type="PANTHER" id="PTHR23355:SF9">
    <property type="entry name" value="DIS3-LIKE EXONUCLEASE 2"/>
    <property type="match status" value="1"/>
</dbReference>
<keyword evidence="1" id="KW-0378">Hydrolase</keyword>
<dbReference type="InterPro" id="IPR001900">
    <property type="entry name" value="RNase_II/R"/>
</dbReference>
<organism evidence="3">
    <name type="scientific">Sheuella amnicola</name>
    <dbReference type="NCBI Taxonomy" id="2707330"/>
    <lineage>
        <taxon>Bacteria</taxon>
        <taxon>Pseudomonadati</taxon>
        <taxon>Pseudomonadota</taxon>
        <taxon>Betaproteobacteria</taxon>
        <taxon>Burkholderiales</taxon>
        <taxon>Alcaligenaceae</taxon>
        <taxon>Sheuella</taxon>
    </lineage>
</organism>
<dbReference type="EMBL" id="JAAGRN010000010">
    <property type="protein sequence ID" value="NDY84252.1"/>
    <property type="molecule type" value="Genomic_DNA"/>
</dbReference>
<accession>A0A6B2R1Z3</accession>
<gene>
    <name evidence="3" type="ORF">G3I67_13545</name>
</gene>
<feature type="domain" description="RNB" evidence="2">
    <location>
        <begin position="235"/>
        <end position="516"/>
    </location>
</feature>
<evidence type="ECO:0000313" key="3">
    <source>
        <dbReference type="EMBL" id="NDY84252.1"/>
    </source>
</evidence>
<name>A0A6B2R1Z3_9BURK</name>
<dbReference type="PANTHER" id="PTHR23355">
    <property type="entry name" value="RIBONUCLEASE"/>
    <property type="match status" value="1"/>
</dbReference>
<evidence type="ECO:0000256" key="1">
    <source>
        <dbReference type="ARBA" id="ARBA00022839"/>
    </source>
</evidence>
<dbReference type="RefSeq" id="WP_163656064.1">
    <property type="nucleotide sequence ID" value="NZ_JAAGRN010000010.1"/>
</dbReference>
<evidence type="ECO:0000259" key="2">
    <source>
        <dbReference type="SMART" id="SM00955"/>
    </source>
</evidence>